<sequence length="434" mass="49095">MSDLFSKLVNLQSLTLSLKRLNMEQHHTISCPQLLNLYIKISCYDSNYGYIKVVAPKLCSFSSLGILSIMFVVPELENVTIKLHDWFGDMDWMYRKIYYWMLTEMLSAAGNAKNLTFDLDSIKALAATDFLASLRSPFSNLKIVKLPLGYKESSMSSVLRSYLLGASPRATIVTTLPQSNMNPQKVAVSMTAQNALLLGSLEVPTKDMNVQKEHVLEDSVVADRARHIDAPVEEIGKDQVSSLTGNGDFGVWLGYKVNPEFICLLDRIMHKYPETFENFTSKNKKLCTMNLNILCTSLNDFTKISMTEVDSEMISGYKDVFAYLKNQGFNVSWALRRLNFIERLRYSKPLVPELHAIDCRIENDRSKLQELQACVDDVKIKLQDLQARVDESKTKLQAEQTLRMQKLIEIEKAFGTVGTKLAVGFIGNDLLSCD</sequence>
<feature type="coiled-coil region" evidence="1">
    <location>
        <begin position="368"/>
        <end position="402"/>
    </location>
</feature>
<protein>
    <submittedName>
        <fullName evidence="2">Uncharacterized protein</fullName>
    </submittedName>
</protein>
<evidence type="ECO:0000313" key="3">
    <source>
        <dbReference type="Proteomes" id="UP001237642"/>
    </source>
</evidence>
<keyword evidence="1" id="KW-0175">Coiled coil</keyword>
<evidence type="ECO:0000256" key="1">
    <source>
        <dbReference type="SAM" id="Coils"/>
    </source>
</evidence>
<comment type="caution">
    <text evidence="2">The sequence shown here is derived from an EMBL/GenBank/DDBJ whole genome shotgun (WGS) entry which is preliminary data.</text>
</comment>
<dbReference type="AlphaFoldDB" id="A0AAD8JE73"/>
<dbReference type="Proteomes" id="UP001237642">
    <property type="component" value="Unassembled WGS sequence"/>
</dbReference>
<evidence type="ECO:0000313" key="2">
    <source>
        <dbReference type="EMBL" id="KAK1402950.1"/>
    </source>
</evidence>
<gene>
    <name evidence="2" type="ORF">POM88_002555</name>
</gene>
<dbReference type="EMBL" id="JAUIZM010000001">
    <property type="protein sequence ID" value="KAK1402950.1"/>
    <property type="molecule type" value="Genomic_DNA"/>
</dbReference>
<proteinExistence type="predicted"/>
<reference evidence="2" key="2">
    <citation type="submission" date="2023-05" db="EMBL/GenBank/DDBJ databases">
        <authorList>
            <person name="Schelkunov M.I."/>
        </authorList>
    </citation>
    <scope>NUCLEOTIDE SEQUENCE</scope>
    <source>
        <strain evidence="2">Hsosn_3</strain>
        <tissue evidence="2">Leaf</tissue>
    </source>
</reference>
<organism evidence="2 3">
    <name type="scientific">Heracleum sosnowskyi</name>
    <dbReference type="NCBI Taxonomy" id="360622"/>
    <lineage>
        <taxon>Eukaryota</taxon>
        <taxon>Viridiplantae</taxon>
        <taxon>Streptophyta</taxon>
        <taxon>Embryophyta</taxon>
        <taxon>Tracheophyta</taxon>
        <taxon>Spermatophyta</taxon>
        <taxon>Magnoliopsida</taxon>
        <taxon>eudicotyledons</taxon>
        <taxon>Gunneridae</taxon>
        <taxon>Pentapetalae</taxon>
        <taxon>asterids</taxon>
        <taxon>campanulids</taxon>
        <taxon>Apiales</taxon>
        <taxon>Apiaceae</taxon>
        <taxon>Apioideae</taxon>
        <taxon>apioid superclade</taxon>
        <taxon>Tordylieae</taxon>
        <taxon>Tordyliinae</taxon>
        <taxon>Heracleum</taxon>
    </lineage>
</organism>
<accession>A0AAD8JE73</accession>
<keyword evidence="3" id="KW-1185">Reference proteome</keyword>
<name>A0AAD8JE73_9APIA</name>
<reference evidence="2" key="1">
    <citation type="submission" date="2023-02" db="EMBL/GenBank/DDBJ databases">
        <title>Genome of toxic invasive species Heracleum sosnowskyi carries increased number of genes despite the absence of recent whole-genome duplications.</title>
        <authorList>
            <person name="Schelkunov M."/>
            <person name="Shtratnikova V."/>
            <person name="Makarenko M."/>
            <person name="Klepikova A."/>
            <person name="Omelchenko D."/>
            <person name="Novikova G."/>
            <person name="Obukhova E."/>
            <person name="Bogdanov V."/>
            <person name="Penin A."/>
            <person name="Logacheva M."/>
        </authorList>
    </citation>
    <scope>NUCLEOTIDE SEQUENCE</scope>
    <source>
        <strain evidence="2">Hsosn_3</strain>
        <tissue evidence="2">Leaf</tissue>
    </source>
</reference>